<keyword evidence="2" id="KW-1185">Reference proteome</keyword>
<protein>
    <recommendedName>
        <fullName evidence="3">UspA domain-containing protein</fullName>
    </recommendedName>
</protein>
<dbReference type="RefSeq" id="WP_068513564.1">
    <property type="nucleotide sequence ID" value="NZ_AP014945.1"/>
</dbReference>
<evidence type="ECO:0000313" key="1">
    <source>
        <dbReference type="EMBL" id="BAU23155.1"/>
    </source>
</evidence>
<gene>
    <name evidence="1" type="ORF">THC_0764</name>
</gene>
<dbReference type="OrthoDB" id="5405249at2"/>
<dbReference type="Proteomes" id="UP000068196">
    <property type="component" value="Chromosome"/>
</dbReference>
<dbReference type="EMBL" id="AP014945">
    <property type="protein sequence ID" value="BAU23155.1"/>
    <property type="molecule type" value="Genomic_DNA"/>
</dbReference>
<reference evidence="1 2" key="1">
    <citation type="journal article" date="2016" name="Int. J. Syst. Evol. Microbiol.">
        <title>Caldimicrobium thiodismutans sp. nov., a sulfur-disproportionating bacterium isolated from a hot spring, and emended description of the genus Caldimicrobium.</title>
        <authorList>
            <person name="Kojima H."/>
            <person name="Umezawa K."/>
            <person name="Fukui M."/>
        </authorList>
    </citation>
    <scope>NUCLEOTIDE SEQUENCE [LARGE SCALE GENOMIC DNA]</scope>
    <source>
        <strain evidence="1 2">TF1</strain>
    </source>
</reference>
<organism evidence="1 2">
    <name type="scientific">Caldimicrobium thiodismutans</name>
    <dbReference type="NCBI Taxonomy" id="1653476"/>
    <lineage>
        <taxon>Bacteria</taxon>
        <taxon>Pseudomonadati</taxon>
        <taxon>Thermodesulfobacteriota</taxon>
        <taxon>Thermodesulfobacteria</taxon>
        <taxon>Thermodesulfobacteriales</taxon>
        <taxon>Thermodesulfobacteriaceae</taxon>
        <taxon>Caldimicrobium</taxon>
    </lineage>
</organism>
<sequence length="240" mass="28052">MFKKILAEIKGFTPEDLTAFLALDLAQNLKASLYFLVTYEKEEELAKAETFLNGLLVKAEERNLKVEAHFKKEVGLKDLTEILKKEKIELAFLPLRDLKKSLKLPTNLALVKFVHLGRLSPKRILIILEENFKALKNYENFLKALLKTYPHKRVYIISIGKDKKFSALREFLKKQPSPHEWEAWMVLSLKKLIFKILSKRIDFIIFPVESLPFWQIKKRRFVKNLIGKSPCNLIIFKPGI</sequence>
<dbReference type="KEGG" id="cthi:THC_0764"/>
<dbReference type="STRING" id="1653476.THC_0764"/>
<evidence type="ECO:0000313" key="2">
    <source>
        <dbReference type="Proteomes" id="UP000068196"/>
    </source>
</evidence>
<reference evidence="2" key="2">
    <citation type="journal article" date="2016" name="Int. J. Syst. Evol. Microbiol.">
        <title>Caldimicrobium thiodismutans sp. nov., a sulfur-disproportionating bacterium isolated from a hot spring.</title>
        <authorList>
            <person name="Kojima H."/>
            <person name="Umezawa K."/>
            <person name="Fukui M."/>
        </authorList>
    </citation>
    <scope>NUCLEOTIDE SEQUENCE [LARGE SCALE GENOMIC DNA]</scope>
    <source>
        <strain evidence="2">TF1</strain>
    </source>
</reference>
<name>A0A0U5AGN7_9BACT</name>
<proteinExistence type="predicted"/>
<dbReference type="AlphaFoldDB" id="A0A0U5AGN7"/>
<accession>A0A0U5AGN7</accession>
<evidence type="ECO:0008006" key="3">
    <source>
        <dbReference type="Google" id="ProtNLM"/>
    </source>
</evidence>